<sequence length="144" mass="16085">MEIPIHRQTFGGKSHLDCMKTQRSGLSKLDGEEQLQTPLPSPHAPRSIHRLHNSAMLELFQEQQRQSSIQMLRRSNTRRPTSSSSSASSYSSESSMASRRRLLEESEKQLARALAQAKEATVHGAQLDDLNTRASGLFCRVVLA</sequence>
<organism evidence="2 3">
    <name type="scientific">Peronospora destructor</name>
    <dbReference type="NCBI Taxonomy" id="86335"/>
    <lineage>
        <taxon>Eukaryota</taxon>
        <taxon>Sar</taxon>
        <taxon>Stramenopiles</taxon>
        <taxon>Oomycota</taxon>
        <taxon>Peronosporomycetes</taxon>
        <taxon>Peronosporales</taxon>
        <taxon>Peronosporaceae</taxon>
        <taxon>Peronospora</taxon>
    </lineage>
</organism>
<evidence type="ECO:0000313" key="2">
    <source>
        <dbReference type="EMBL" id="CAI5736536.1"/>
    </source>
</evidence>
<evidence type="ECO:0000313" key="3">
    <source>
        <dbReference type="Proteomes" id="UP001162029"/>
    </source>
</evidence>
<dbReference type="Proteomes" id="UP001162029">
    <property type="component" value="Unassembled WGS sequence"/>
</dbReference>
<dbReference type="AlphaFoldDB" id="A0AAV0UMM0"/>
<comment type="caution">
    <text evidence="2">The sequence shown here is derived from an EMBL/GenBank/DDBJ whole genome shotgun (WGS) entry which is preliminary data.</text>
</comment>
<reference evidence="2" key="1">
    <citation type="submission" date="2022-12" db="EMBL/GenBank/DDBJ databases">
        <authorList>
            <person name="Webb A."/>
        </authorList>
    </citation>
    <scope>NUCLEOTIDE SEQUENCE</scope>
    <source>
        <strain evidence="2">Pd1</strain>
    </source>
</reference>
<accession>A0AAV0UMM0</accession>
<dbReference type="EMBL" id="CANTFM010001199">
    <property type="protein sequence ID" value="CAI5736536.1"/>
    <property type="molecule type" value="Genomic_DNA"/>
</dbReference>
<proteinExistence type="predicted"/>
<feature type="compositionally biased region" description="Low complexity" evidence="1">
    <location>
        <begin position="78"/>
        <end position="97"/>
    </location>
</feature>
<keyword evidence="3" id="KW-1185">Reference proteome</keyword>
<gene>
    <name evidence="2" type="ORF">PDE001_LOCUS6333</name>
</gene>
<protein>
    <submittedName>
        <fullName evidence="2">Uncharacterized protein</fullName>
    </submittedName>
</protein>
<feature type="region of interest" description="Disordered" evidence="1">
    <location>
        <begin position="63"/>
        <end position="106"/>
    </location>
</feature>
<name>A0AAV0UMM0_9STRA</name>
<evidence type="ECO:0000256" key="1">
    <source>
        <dbReference type="SAM" id="MobiDB-lite"/>
    </source>
</evidence>